<gene>
    <name evidence="1" type="ORF">LCGC14_1746410</name>
</gene>
<dbReference type="EMBL" id="LAZR01016051">
    <property type="protein sequence ID" value="KKM06199.1"/>
    <property type="molecule type" value="Genomic_DNA"/>
</dbReference>
<protein>
    <submittedName>
        <fullName evidence="1">Uncharacterized protein</fullName>
    </submittedName>
</protein>
<sequence>MTSPVNHHFIPQKIIEALEDELIKNSDIHLECKYSICSLMNIILTLEPDTKSNLSNHPFYQIGPQKNSLKLNKQLKTIHIQEFFKIALAAIVQAFIINSSDGNPLGITQLLEHGKEFLSSKDLKVQFNSNRFSFSSQKLTEIVKEVLDIK</sequence>
<evidence type="ECO:0000313" key="1">
    <source>
        <dbReference type="EMBL" id="KKM06199.1"/>
    </source>
</evidence>
<proteinExistence type="predicted"/>
<organism evidence="1">
    <name type="scientific">marine sediment metagenome</name>
    <dbReference type="NCBI Taxonomy" id="412755"/>
    <lineage>
        <taxon>unclassified sequences</taxon>
        <taxon>metagenomes</taxon>
        <taxon>ecological metagenomes</taxon>
    </lineage>
</organism>
<name>A0A0F9H542_9ZZZZ</name>
<accession>A0A0F9H542</accession>
<comment type="caution">
    <text evidence="1">The sequence shown here is derived from an EMBL/GenBank/DDBJ whole genome shotgun (WGS) entry which is preliminary data.</text>
</comment>
<dbReference type="AlphaFoldDB" id="A0A0F9H542"/>
<reference evidence="1" key="1">
    <citation type="journal article" date="2015" name="Nature">
        <title>Complex archaea that bridge the gap between prokaryotes and eukaryotes.</title>
        <authorList>
            <person name="Spang A."/>
            <person name="Saw J.H."/>
            <person name="Jorgensen S.L."/>
            <person name="Zaremba-Niedzwiedzka K."/>
            <person name="Martijn J."/>
            <person name="Lind A.E."/>
            <person name="van Eijk R."/>
            <person name="Schleper C."/>
            <person name="Guy L."/>
            <person name="Ettema T.J."/>
        </authorList>
    </citation>
    <scope>NUCLEOTIDE SEQUENCE</scope>
</reference>